<name>A0ABU0PM52_9MICC</name>
<feature type="domain" description="SnoaL-like" evidence="1">
    <location>
        <begin position="8"/>
        <end position="106"/>
    </location>
</feature>
<proteinExistence type="predicted"/>
<evidence type="ECO:0000259" key="1">
    <source>
        <dbReference type="Pfam" id="PF12680"/>
    </source>
</evidence>
<evidence type="ECO:0000313" key="2">
    <source>
        <dbReference type="EMBL" id="MDQ0674329.1"/>
    </source>
</evidence>
<dbReference type="InterPro" id="IPR032710">
    <property type="entry name" value="NTF2-like_dom_sf"/>
</dbReference>
<dbReference type="Pfam" id="PF12680">
    <property type="entry name" value="SnoaL_2"/>
    <property type="match status" value="1"/>
</dbReference>
<sequence>MSVVIDNLAAALNAHDLEGAAALIHEDYRSEQPAHPGAAFVGRAQMHANWQAMFAGIPDFHAALIRSVDDGDTTWSEWSWSGTRSDGQDFQVRGVTLFELRNGKITAGRLYMEEVDRLAVRIEQAVEKLSGQRPDTAPNPQQ</sequence>
<protein>
    <submittedName>
        <fullName evidence="2">Ketosteroid isomerase-like protein</fullName>
    </submittedName>
</protein>
<gene>
    <name evidence="2" type="ORF">QFZ36_001890</name>
</gene>
<reference evidence="2 3" key="1">
    <citation type="submission" date="2023-07" db="EMBL/GenBank/DDBJ databases">
        <title>Comparative genomics of wheat-associated soil bacteria to identify genetic determinants of phenazine resistance.</title>
        <authorList>
            <person name="Mouncey N."/>
        </authorList>
    </citation>
    <scope>NUCLEOTIDE SEQUENCE [LARGE SCALE GENOMIC DNA]</scope>
    <source>
        <strain evidence="2 3">W1I3</strain>
    </source>
</reference>
<dbReference type="EMBL" id="JAUSXB010000001">
    <property type="protein sequence ID" value="MDQ0674329.1"/>
    <property type="molecule type" value="Genomic_DNA"/>
</dbReference>
<dbReference type="InterPro" id="IPR037401">
    <property type="entry name" value="SnoaL-like"/>
</dbReference>
<comment type="caution">
    <text evidence="2">The sequence shown here is derived from an EMBL/GenBank/DDBJ whole genome shotgun (WGS) entry which is preliminary data.</text>
</comment>
<dbReference type="RefSeq" id="WP_306635832.1">
    <property type="nucleotide sequence ID" value="NZ_JAUSXB010000001.1"/>
</dbReference>
<keyword evidence="3" id="KW-1185">Reference proteome</keyword>
<dbReference type="SUPFAM" id="SSF54427">
    <property type="entry name" value="NTF2-like"/>
    <property type="match status" value="1"/>
</dbReference>
<accession>A0ABU0PM52</accession>
<evidence type="ECO:0000313" key="3">
    <source>
        <dbReference type="Proteomes" id="UP001236806"/>
    </source>
</evidence>
<organism evidence="2 3">
    <name type="scientific">Pseudarthrobacter siccitolerans</name>
    <dbReference type="NCBI Taxonomy" id="861266"/>
    <lineage>
        <taxon>Bacteria</taxon>
        <taxon>Bacillati</taxon>
        <taxon>Actinomycetota</taxon>
        <taxon>Actinomycetes</taxon>
        <taxon>Micrococcales</taxon>
        <taxon>Micrococcaceae</taxon>
        <taxon>Pseudarthrobacter</taxon>
    </lineage>
</organism>
<dbReference type="Proteomes" id="UP001236806">
    <property type="component" value="Unassembled WGS sequence"/>
</dbReference>
<dbReference type="Gene3D" id="3.10.450.50">
    <property type="match status" value="1"/>
</dbReference>